<dbReference type="PROSITE" id="PS51257">
    <property type="entry name" value="PROKAR_LIPOPROTEIN"/>
    <property type="match status" value="1"/>
</dbReference>
<keyword evidence="2" id="KW-0732">Signal</keyword>
<evidence type="ECO:0000256" key="1">
    <source>
        <dbReference type="SAM" id="MobiDB-lite"/>
    </source>
</evidence>
<dbReference type="Pfam" id="PF11369">
    <property type="entry name" value="DUF3160"/>
    <property type="match status" value="1"/>
</dbReference>
<feature type="compositionally biased region" description="Low complexity" evidence="1">
    <location>
        <begin position="39"/>
        <end position="56"/>
    </location>
</feature>
<proteinExistence type="predicted"/>
<dbReference type="Proteomes" id="UP001221411">
    <property type="component" value="Unassembled WGS sequence"/>
</dbReference>
<dbReference type="RefSeq" id="WP_271926904.1">
    <property type="nucleotide sequence ID" value="NZ_JAQNDO010000001.1"/>
</dbReference>
<protein>
    <submittedName>
        <fullName evidence="3">DUF3160 domain-containing protein</fullName>
    </submittedName>
</protein>
<evidence type="ECO:0000313" key="3">
    <source>
        <dbReference type="EMBL" id="MDC0748110.1"/>
    </source>
</evidence>
<reference evidence="3 4" key="1">
    <citation type="submission" date="2022-11" db="EMBL/GenBank/DDBJ databases">
        <title>Minimal conservation of predation-associated metabolite biosynthetic gene clusters underscores biosynthetic potential of Myxococcota including descriptions for ten novel species: Archangium lansinium sp. nov., Myxococcus landrumus sp. nov., Nannocystis bai.</title>
        <authorList>
            <person name="Ahearne A."/>
            <person name="Stevens C."/>
            <person name="Dowd S."/>
        </authorList>
    </citation>
    <scope>NUCLEOTIDE SEQUENCE [LARGE SCALE GENOMIC DNA]</scope>
    <source>
        <strain evidence="3 4">RJM3</strain>
    </source>
</reference>
<evidence type="ECO:0000256" key="2">
    <source>
        <dbReference type="SAM" id="SignalP"/>
    </source>
</evidence>
<dbReference type="EMBL" id="JAQNDO010000001">
    <property type="protein sequence ID" value="MDC0748110.1"/>
    <property type="molecule type" value="Genomic_DNA"/>
</dbReference>
<feature type="region of interest" description="Disordered" evidence="1">
    <location>
        <begin position="32"/>
        <end position="58"/>
    </location>
</feature>
<dbReference type="SMART" id="SM01325">
    <property type="entry name" value="DUF3160"/>
    <property type="match status" value="1"/>
</dbReference>
<gene>
    <name evidence="3" type="ORF">POL67_42675</name>
</gene>
<keyword evidence="4" id="KW-1185">Reference proteome</keyword>
<sequence length="935" mass="101310">MMLSCRRLLAPLLVLALPLGAACRPAATDQASAHAKRTAPPASATAPASAASAAVPAPRPSMRDLLDSLADDMACALPVGTPPTPALAGAKPFQPIEASCGNLDCDAVEKTPKGADACFLSNEAIRRVEPKARAGSLERKPASAAWDGVTKPRFLDRIDAHVHLTDVEHARLRKNGFVVLDRLPYADYANAFHDVFQEELPLYVGPDPILHAVFRATEASLGRIERTRLQPALESMLKKLRKALAASGASLDETTRKDLDVYLAVAAAYVLPEQEGNTQVSLFDQEEQVEALLAAEHNRQRTPVELFGRTRMIDFSQFEPRGHYAETFYDLTKAMMWEPRSYFAAVMWLSRLEWNLVSRGSRSSHPDASPDPRETPREARAALALAELVQKSGALAEIGLFEEVYSAFAGRREDVSVPDLLRLMQKGGFSPKDPAAPEKLRLAIGDGFRRTARIHFMPEGVTNLPVISTLLGPRIVPDIAPLSRLVHDAVPGRSNLGAADVAYLLGHDRAATYLKNDLDRFPALRGALDTGRAELAAGAEKGRDVQASFLRAILALRKDPEGARPSFMGKDAYADLRLGSALVGYAQLRHTFVLLAGQGYDAYGCEIPDAYVEPLVPFYDALLAHVEGLRKITGGGFDGLVRVLGTLRGIARTELARGAPTKEQATWLAMVAEYIPQGGYADSGEPPKWTGWYFDMFEDREIGATRTADLVADFFTLTNAGQIAYLGADGPRLGVFVVDAGGEPRAMVGPVARGYEIHAPIEKRLDDTAARTHLDKRAPWRESFAPAPVPDPAIGLSGRTVSCARDGKLEERLVLASDRKLGPVTVTLLDHHGDPLAPGLTLDIGEGFSVYPFTFPEVPWRPSTRGTYDDPPHHRRGSQRSPVEALEVRIEDLSRASAGKGAYTLFTSPSVFNGKAFSDELPTRLQGTAFSLGAP</sequence>
<feature type="region of interest" description="Disordered" evidence="1">
    <location>
        <begin position="861"/>
        <end position="882"/>
    </location>
</feature>
<organism evidence="3 4">
    <name type="scientific">Polyangium mundeleinium</name>
    <dbReference type="NCBI Taxonomy" id="2995306"/>
    <lineage>
        <taxon>Bacteria</taxon>
        <taxon>Pseudomonadati</taxon>
        <taxon>Myxococcota</taxon>
        <taxon>Polyangia</taxon>
        <taxon>Polyangiales</taxon>
        <taxon>Polyangiaceae</taxon>
        <taxon>Polyangium</taxon>
    </lineage>
</organism>
<name>A0ABT5F221_9BACT</name>
<dbReference type="InterPro" id="IPR022601">
    <property type="entry name" value="DUF3160"/>
</dbReference>
<feature type="signal peptide" evidence="2">
    <location>
        <begin position="1"/>
        <end position="21"/>
    </location>
</feature>
<comment type="caution">
    <text evidence="3">The sequence shown here is derived from an EMBL/GenBank/DDBJ whole genome shotgun (WGS) entry which is preliminary data.</text>
</comment>
<feature type="chain" id="PRO_5045328391" evidence="2">
    <location>
        <begin position="22"/>
        <end position="935"/>
    </location>
</feature>
<accession>A0ABT5F221</accession>
<evidence type="ECO:0000313" key="4">
    <source>
        <dbReference type="Proteomes" id="UP001221411"/>
    </source>
</evidence>